<dbReference type="SUPFAM" id="SSF56601">
    <property type="entry name" value="beta-lactamase/transpeptidase-like"/>
    <property type="match status" value="1"/>
</dbReference>
<accession>A0A918MJ29</accession>
<evidence type="ECO:0000313" key="3">
    <source>
        <dbReference type="Proteomes" id="UP000634668"/>
    </source>
</evidence>
<dbReference type="GO" id="GO:0016787">
    <property type="term" value="F:hydrolase activity"/>
    <property type="evidence" value="ECO:0007669"/>
    <property type="project" value="UniProtKB-KW"/>
</dbReference>
<dbReference type="PANTHER" id="PTHR43283">
    <property type="entry name" value="BETA-LACTAMASE-RELATED"/>
    <property type="match status" value="1"/>
</dbReference>
<keyword evidence="3" id="KW-1185">Reference proteome</keyword>
<dbReference type="InterPro" id="IPR012338">
    <property type="entry name" value="Beta-lactam/transpept-like"/>
</dbReference>
<gene>
    <name evidence="2" type="ORF">GCM10007383_09950</name>
</gene>
<evidence type="ECO:0000259" key="1">
    <source>
        <dbReference type="Pfam" id="PF00144"/>
    </source>
</evidence>
<keyword evidence="2" id="KW-0378">Hydrolase</keyword>
<protein>
    <submittedName>
        <fullName evidence="2">Serine hydrolase</fullName>
    </submittedName>
</protein>
<evidence type="ECO:0000313" key="2">
    <source>
        <dbReference type="EMBL" id="GGW26732.1"/>
    </source>
</evidence>
<dbReference type="PANTHER" id="PTHR43283:SF3">
    <property type="entry name" value="BETA-LACTAMASE FAMILY PROTEIN (AFU_ORTHOLOGUE AFUA_5G07500)"/>
    <property type="match status" value="1"/>
</dbReference>
<reference evidence="2" key="2">
    <citation type="submission" date="2020-09" db="EMBL/GenBank/DDBJ databases">
        <authorList>
            <person name="Sun Q."/>
            <person name="Kim S."/>
        </authorList>
    </citation>
    <scope>NUCLEOTIDE SEQUENCE</scope>
    <source>
        <strain evidence="2">KCTC 12113</strain>
    </source>
</reference>
<dbReference type="AlphaFoldDB" id="A0A918MJ29"/>
<dbReference type="Gene3D" id="3.40.710.10">
    <property type="entry name" value="DD-peptidase/beta-lactamase superfamily"/>
    <property type="match status" value="1"/>
</dbReference>
<name>A0A918MJ29_9FLAO</name>
<dbReference type="InterPro" id="IPR050789">
    <property type="entry name" value="Diverse_Enzym_Activities"/>
</dbReference>
<sequence>MYQGSAKSYPITHKKKEQNTIYPNNMNTTKRLFPILSFLLFFGSLAFGQSIIKEASNAVIAGVDKERLHRYDKFLQKEIEEERIPGAVSYIIRKGEVIHKAAYGYSSMTDSSPIKQDQLFHIMSMTKPIVTAAFMMLYEEGYFSLTDPVSKYLPQFKNIRVAKNVEQGVKGETVPANKEITINHLLTHTAGFSHGLGGTTLDNDYVKALYSEPHKNIESSVNAMLKLPLVGQPGEQWYYSASPDVLSLLIEHFSGLTTSEFLKTRLFEPLEMEDTGYNISQDNRYRWMPVHSIDKNGKLINSPNQLPIEGNTIYGGTHGLFSTASDYMKFCQMLLNKGEYNGKHLLSPKTIEIMTMNQVSDLYQAPGQGFGLGFGITTNLADSKSLGSVGQYYWSGAYCTYFFIDPKEELVVILMSQLQPYNNYYGEKMRQMVYQSLVQE</sequence>
<comment type="caution">
    <text evidence="2">The sequence shown here is derived from an EMBL/GenBank/DDBJ whole genome shotgun (WGS) entry which is preliminary data.</text>
</comment>
<organism evidence="2 3">
    <name type="scientific">Arenibacter certesii</name>
    <dbReference type="NCBI Taxonomy" id="228955"/>
    <lineage>
        <taxon>Bacteria</taxon>
        <taxon>Pseudomonadati</taxon>
        <taxon>Bacteroidota</taxon>
        <taxon>Flavobacteriia</taxon>
        <taxon>Flavobacteriales</taxon>
        <taxon>Flavobacteriaceae</taxon>
        <taxon>Arenibacter</taxon>
    </lineage>
</organism>
<feature type="domain" description="Beta-lactamase-related" evidence="1">
    <location>
        <begin position="72"/>
        <end position="424"/>
    </location>
</feature>
<dbReference type="EMBL" id="BMWP01000005">
    <property type="protein sequence ID" value="GGW26732.1"/>
    <property type="molecule type" value="Genomic_DNA"/>
</dbReference>
<dbReference type="Pfam" id="PF00144">
    <property type="entry name" value="Beta-lactamase"/>
    <property type="match status" value="1"/>
</dbReference>
<reference evidence="2" key="1">
    <citation type="journal article" date="2014" name="Int. J. Syst. Evol. Microbiol.">
        <title>Complete genome sequence of Corynebacterium casei LMG S-19264T (=DSM 44701T), isolated from a smear-ripened cheese.</title>
        <authorList>
            <consortium name="US DOE Joint Genome Institute (JGI-PGF)"/>
            <person name="Walter F."/>
            <person name="Albersmeier A."/>
            <person name="Kalinowski J."/>
            <person name="Ruckert C."/>
        </authorList>
    </citation>
    <scope>NUCLEOTIDE SEQUENCE</scope>
    <source>
        <strain evidence="2">KCTC 12113</strain>
    </source>
</reference>
<dbReference type="Proteomes" id="UP000634668">
    <property type="component" value="Unassembled WGS sequence"/>
</dbReference>
<dbReference type="InterPro" id="IPR001466">
    <property type="entry name" value="Beta-lactam-related"/>
</dbReference>
<proteinExistence type="predicted"/>